<keyword evidence="2" id="KW-1185">Reference proteome</keyword>
<protein>
    <submittedName>
        <fullName evidence="1">Uncharacterized protein</fullName>
    </submittedName>
</protein>
<sequence length="87" mass="9444">MIRSFAPLSGYLKDYPFGVLSVVIGSHQALSRDDVSALRSVCLSGYEHVAPSAGCLKQPLFHKDFVESRLYISESAKANPVAVFLAN</sequence>
<accession>A0A395JM73</accession>
<evidence type="ECO:0000313" key="2">
    <source>
        <dbReference type="Proteomes" id="UP000253083"/>
    </source>
</evidence>
<proteinExistence type="predicted"/>
<dbReference type="AlphaFoldDB" id="A0A395JM73"/>
<reference evidence="1 2" key="1">
    <citation type="submission" date="2018-06" db="EMBL/GenBank/DDBJ databases">
        <title>Genomic Encyclopedia of Type Strains, Phase IV (KMG-IV): sequencing the most valuable type-strain genomes for metagenomic binning, comparative biology and taxonomic classification.</title>
        <authorList>
            <person name="Goeker M."/>
        </authorList>
    </citation>
    <scope>NUCLEOTIDE SEQUENCE [LARGE SCALE GENOMIC DNA]</scope>
    <source>
        <strain evidence="1 2">DSM 24032</strain>
    </source>
</reference>
<gene>
    <name evidence="1" type="ORF">DFR28_10129</name>
</gene>
<dbReference type="Proteomes" id="UP000253083">
    <property type="component" value="Unassembled WGS sequence"/>
</dbReference>
<dbReference type="InParanoid" id="A0A395JM73"/>
<dbReference type="EMBL" id="QNRT01000001">
    <property type="protein sequence ID" value="RBP52649.1"/>
    <property type="molecule type" value="Genomic_DNA"/>
</dbReference>
<comment type="caution">
    <text evidence="1">The sequence shown here is derived from an EMBL/GenBank/DDBJ whole genome shotgun (WGS) entry which is preliminary data.</text>
</comment>
<evidence type="ECO:0000313" key="1">
    <source>
        <dbReference type="EMBL" id="RBP52649.1"/>
    </source>
</evidence>
<organism evidence="1 2">
    <name type="scientific">Arenicella xantha</name>
    <dbReference type="NCBI Taxonomy" id="644221"/>
    <lineage>
        <taxon>Bacteria</taxon>
        <taxon>Pseudomonadati</taxon>
        <taxon>Pseudomonadota</taxon>
        <taxon>Gammaproteobacteria</taxon>
        <taxon>Arenicellales</taxon>
        <taxon>Arenicellaceae</taxon>
        <taxon>Arenicella</taxon>
    </lineage>
</organism>
<name>A0A395JM73_9GAMM</name>